<feature type="transmembrane region" description="Helical" evidence="6">
    <location>
        <begin position="174"/>
        <end position="193"/>
    </location>
</feature>
<feature type="transmembrane region" description="Helical" evidence="6">
    <location>
        <begin position="289"/>
        <end position="309"/>
    </location>
</feature>
<feature type="transmembrane region" description="Helical" evidence="6">
    <location>
        <begin position="237"/>
        <end position="257"/>
    </location>
</feature>
<dbReference type="InterPro" id="IPR037185">
    <property type="entry name" value="EmrE-like"/>
</dbReference>
<dbReference type="RefSeq" id="WP_109792177.1">
    <property type="nucleotide sequence ID" value="NZ_PHIG01000012.1"/>
</dbReference>
<comment type="subcellular location">
    <subcellularLocation>
        <location evidence="1">Membrane</location>
        <topology evidence="1">Multi-pass membrane protein</topology>
    </subcellularLocation>
</comment>
<feature type="transmembrane region" description="Helical" evidence="6">
    <location>
        <begin position="264"/>
        <end position="283"/>
    </location>
</feature>
<dbReference type="InterPro" id="IPR050638">
    <property type="entry name" value="AA-Vitamin_Transporters"/>
</dbReference>
<feature type="transmembrane region" description="Helical" evidence="6">
    <location>
        <begin position="114"/>
        <end position="134"/>
    </location>
</feature>
<dbReference type="SUPFAM" id="SSF103481">
    <property type="entry name" value="Multidrug resistance efflux transporter EmrE"/>
    <property type="match status" value="2"/>
</dbReference>
<dbReference type="InterPro" id="IPR000620">
    <property type="entry name" value="EamA_dom"/>
</dbReference>
<name>A0A2M9G5E4_9PROT</name>
<evidence type="ECO:0000313" key="8">
    <source>
        <dbReference type="EMBL" id="PJK30886.1"/>
    </source>
</evidence>
<keyword evidence="9" id="KW-1185">Reference proteome</keyword>
<comment type="caution">
    <text evidence="8">The sequence shown here is derived from an EMBL/GenBank/DDBJ whole genome shotgun (WGS) entry which is preliminary data.</text>
</comment>
<evidence type="ECO:0000256" key="3">
    <source>
        <dbReference type="ARBA" id="ARBA00022692"/>
    </source>
</evidence>
<evidence type="ECO:0000256" key="6">
    <source>
        <dbReference type="SAM" id="Phobius"/>
    </source>
</evidence>
<accession>A0A2M9G5E4</accession>
<dbReference type="EMBL" id="PHIG01000012">
    <property type="protein sequence ID" value="PJK30886.1"/>
    <property type="molecule type" value="Genomic_DNA"/>
</dbReference>
<feature type="transmembrane region" description="Helical" evidence="6">
    <location>
        <begin position="21"/>
        <end position="40"/>
    </location>
</feature>
<dbReference type="PANTHER" id="PTHR32322:SF2">
    <property type="entry name" value="EAMA DOMAIN-CONTAINING PROTEIN"/>
    <property type="match status" value="1"/>
</dbReference>
<protein>
    <recommendedName>
        <fullName evidence="7">EamA domain-containing protein</fullName>
    </recommendedName>
</protein>
<proteinExistence type="inferred from homology"/>
<sequence length="337" mass="34991">MSSPPSSPSGAPHGASDTASLGLGVALGLTTALIWSAYMVLVRDGVTGGFAPIDMAAARYWPAGLIMLPVLLRAGLRDLGGVGWGRGLVLTVFAGPPFALFMSFGLSYTPISHAGVIAPASLTLMATLLAVIFIGERLSRLRLAGLVLITAGVVMVAGLSFLATFNADVLMGDLLVIGAPTCWAVFTLLLRVWRIDPVRGTAAVVVIGSVGLIPFHIAFADYDALMRIGWGEIGVQLLGQGVMNGFLATLLFVITVSKIGPARAAVFPSLVPGLTILIGAPVLGEIPTLYQLAGLAAVTAGLVLAVGLVDEWFGWRRRRRAALMPADEQDAAATRPI</sequence>
<dbReference type="Pfam" id="PF00892">
    <property type="entry name" value="EamA"/>
    <property type="match status" value="2"/>
</dbReference>
<feature type="transmembrane region" description="Helical" evidence="6">
    <location>
        <begin position="88"/>
        <end position="108"/>
    </location>
</feature>
<gene>
    <name evidence="8" type="ORF">CVT23_04235</name>
</gene>
<evidence type="ECO:0000313" key="9">
    <source>
        <dbReference type="Proteomes" id="UP000229498"/>
    </source>
</evidence>
<organism evidence="8 9">
    <name type="scientific">Minwuia thermotolerans</name>
    <dbReference type="NCBI Taxonomy" id="2056226"/>
    <lineage>
        <taxon>Bacteria</taxon>
        <taxon>Pseudomonadati</taxon>
        <taxon>Pseudomonadota</taxon>
        <taxon>Alphaproteobacteria</taxon>
        <taxon>Minwuiales</taxon>
        <taxon>Minwuiaceae</taxon>
        <taxon>Minwuia</taxon>
    </lineage>
</organism>
<keyword evidence="4 6" id="KW-1133">Transmembrane helix</keyword>
<evidence type="ECO:0000256" key="2">
    <source>
        <dbReference type="ARBA" id="ARBA00007362"/>
    </source>
</evidence>
<feature type="domain" description="EamA" evidence="7">
    <location>
        <begin position="23"/>
        <end position="156"/>
    </location>
</feature>
<evidence type="ECO:0000256" key="4">
    <source>
        <dbReference type="ARBA" id="ARBA00022989"/>
    </source>
</evidence>
<comment type="similarity">
    <text evidence="2">Belongs to the EamA transporter family.</text>
</comment>
<dbReference type="OrthoDB" id="7743310at2"/>
<dbReference type="GO" id="GO:0016020">
    <property type="term" value="C:membrane"/>
    <property type="evidence" value="ECO:0007669"/>
    <property type="project" value="UniProtKB-SubCell"/>
</dbReference>
<keyword evidence="3 6" id="KW-0812">Transmembrane</keyword>
<evidence type="ECO:0000256" key="1">
    <source>
        <dbReference type="ARBA" id="ARBA00004141"/>
    </source>
</evidence>
<reference evidence="8 9" key="1">
    <citation type="submission" date="2017-11" db="EMBL/GenBank/DDBJ databases">
        <title>Draft genome sequence of Rhizobiales bacterium SY3-13.</title>
        <authorList>
            <person name="Sun C."/>
        </authorList>
    </citation>
    <scope>NUCLEOTIDE SEQUENCE [LARGE SCALE GENOMIC DNA]</scope>
    <source>
        <strain evidence="8 9">SY3-13</strain>
    </source>
</reference>
<evidence type="ECO:0000259" key="7">
    <source>
        <dbReference type="Pfam" id="PF00892"/>
    </source>
</evidence>
<keyword evidence="5 6" id="KW-0472">Membrane</keyword>
<evidence type="ECO:0000256" key="5">
    <source>
        <dbReference type="ARBA" id="ARBA00023136"/>
    </source>
</evidence>
<dbReference type="Proteomes" id="UP000229498">
    <property type="component" value="Unassembled WGS sequence"/>
</dbReference>
<dbReference type="AlphaFoldDB" id="A0A2M9G5E4"/>
<feature type="transmembrane region" description="Helical" evidence="6">
    <location>
        <begin position="200"/>
        <end position="217"/>
    </location>
</feature>
<feature type="transmembrane region" description="Helical" evidence="6">
    <location>
        <begin position="141"/>
        <end position="162"/>
    </location>
</feature>
<dbReference type="Gene3D" id="1.10.3730.20">
    <property type="match status" value="1"/>
</dbReference>
<feature type="domain" description="EamA" evidence="7">
    <location>
        <begin position="171"/>
        <end position="306"/>
    </location>
</feature>
<dbReference type="PANTHER" id="PTHR32322">
    <property type="entry name" value="INNER MEMBRANE TRANSPORTER"/>
    <property type="match status" value="1"/>
</dbReference>